<gene>
    <name evidence="8" type="ORF">RFI_07941</name>
</gene>
<feature type="domain" description="Acyl-CoA dehydrogenase/oxidase C-terminal" evidence="6">
    <location>
        <begin position="305"/>
        <end position="461"/>
    </location>
</feature>
<organism evidence="8 9">
    <name type="scientific">Reticulomyxa filosa</name>
    <dbReference type="NCBI Taxonomy" id="46433"/>
    <lineage>
        <taxon>Eukaryota</taxon>
        <taxon>Sar</taxon>
        <taxon>Rhizaria</taxon>
        <taxon>Retaria</taxon>
        <taxon>Foraminifera</taxon>
        <taxon>Monothalamids</taxon>
        <taxon>Reticulomyxidae</taxon>
        <taxon>Reticulomyxa</taxon>
    </lineage>
</organism>
<accession>X6NTA2</accession>
<dbReference type="GO" id="GO:0033539">
    <property type="term" value="P:fatty acid beta-oxidation using acyl-CoA dehydrogenase"/>
    <property type="evidence" value="ECO:0007669"/>
    <property type="project" value="TreeGrafter"/>
</dbReference>
<evidence type="ECO:0000256" key="3">
    <source>
        <dbReference type="ARBA" id="ARBA00022630"/>
    </source>
</evidence>
<dbReference type="Gene3D" id="2.40.110.10">
    <property type="entry name" value="Butyryl-CoA Dehydrogenase, subunit A, domain 2"/>
    <property type="match status" value="1"/>
</dbReference>
<dbReference type="SUPFAM" id="SSF47203">
    <property type="entry name" value="Acyl-CoA dehydrogenase C-terminal domain-like"/>
    <property type="match status" value="1"/>
</dbReference>
<dbReference type="PANTHER" id="PTHR48083:SF28">
    <property type="entry name" value="ACYL-COA DEHYDROGENASE FAMILY PROTEIN (AFU_ORTHOLOGUE AFUA_6G10880)-RELATED"/>
    <property type="match status" value="1"/>
</dbReference>
<proteinExistence type="inferred from homology"/>
<keyword evidence="3" id="KW-0285">Flavoprotein</keyword>
<dbReference type="OrthoDB" id="10254877at2759"/>
<dbReference type="GO" id="GO:0050660">
    <property type="term" value="F:flavin adenine dinucleotide binding"/>
    <property type="evidence" value="ECO:0007669"/>
    <property type="project" value="InterPro"/>
</dbReference>
<dbReference type="Gene3D" id="1.20.140.10">
    <property type="entry name" value="Butyryl-CoA Dehydrogenase, subunit A, domain 3"/>
    <property type="match status" value="1"/>
</dbReference>
<dbReference type="InterPro" id="IPR009100">
    <property type="entry name" value="AcylCoA_DH/oxidase_NM_dom_sf"/>
</dbReference>
<protein>
    <submittedName>
        <fullName evidence="8">Acyl-CoA dehydrogenase</fullName>
    </submittedName>
</protein>
<dbReference type="GO" id="GO:0003995">
    <property type="term" value="F:acyl-CoA dehydrogenase activity"/>
    <property type="evidence" value="ECO:0007669"/>
    <property type="project" value="TreeGrafter"/>
</dbReference>
<dbReference type="EMBL" id="ASPP01006199">
    <property type="protein sequence ID" value="ETO29183.1"/>
    <property type="molecule type" value="Genomic_DNA"/>
</dbReference>
<dbReference type="Proteomes" id="UP000023152">
    <property type="component" value="Unassembled WGS sequence"/>
</dbReference>
<evidence type="ECO:0000256" key="4">
    <source>
        <dbReference type="ARBA" id="ARBA00022827"/>
    </source>
</evidence>
<dbReference type="InterPro" id="IPR013786">
    <property type="entry name" value="AcylCoA_DH/ox_N"/>
</dbReference>
<name>X6NTA2_RETFI</name>
<dbReference type="InterPro" id="IPR046373">
    <property type="entry name" value="Acyl-CoA_Oxase/DH_mid-dom_sf"/>
</dbReference>
<sequence length="464" mass="52878">MATEKKGNTPTLLDFENQVSPYYNEGHAAFRKHVRVFVEKEILPYYQKWEQDGKIPRDLLKKVAAHGGIFMFPWGLGETEWKGYKWDPFYSIVFAQEMVKAGGVNSLWIHNMRGKQKKKKDLFPSLCNKIMCFLKIILICEQSLPPVLFFGKNAIHKQCVREVVSGEKVISLAISELRGGSDVAQIATQAVLVTDPNDNKQYYIINGGLYYINCSLLNFKKKILTRGKKLYLICTNKLFFLLCLNKKKKKESIGLHLGVGRIILVYVHTYTKNKQPNEGSEMSETAQVTFKDVKVPVENVIGEVNEGFKIVMYGFNNERFIIACSCVAAGRLCVEESIQWARERETFGKKLSSHQVIRHKIAEMSRLVLATHAFLERTAYQIQHDRLGQKDKSIPRNIALLKVQSSRMLQQVVIEASQIFGGRSYVRTGRGAVIDRIYRIVRSQAIAGGSEEILLDFVTRQAKL</sequence>
<keyword evidence="5" id="KW-0560">Oxidoreductase</keyword>
<reference evidence="8 9" key="1">
    <citation type="journal article" date="2013" name="Curr. Biol.">
        <title>The Genome of the Foraminiferan Reticulomyxa filosa.</title>
        <authorList>
            <person name="Glockner G."/>
            <person name="Hulsmann N."/>
            <person name="Schleicher M."/>
            <person name="Noegel A.A."/>
            <person name="Eichinger L."/>
            <person name="Gallinger C."/>
            <person name="Pawlowski J."/>
            <person name="Sierra R."/>
            <person name="Euteneuer U."/>
            <person name="Pillet L."/>
            <person name="Moustafa A."/>
            <person name="Platzer M."/>
            <person name="Groth M."/>
            <person name="Szafranski K."/>
            <person name="Schliwa M."/>
        </authorList>
    </citation>
    <scope>NUCLEOTIDE SEQUENCE [LARGE SCALE GENOMIC DNA]</scope>
</reference>
<comment type="caution">
    <text evidence="8">The sequence shown here is derived from an EMBL/GenBank/DDBJ whole genome shotgun (WGS) entry which is preliminary data.</text>
</comment>
<keyword evidence="9" id="KW-1185">Reference proteome</keyword>
<evidence type="ECO:0000259" key="6">
    <source>
        <dbReference type="Pfam" id="PF00441"/>
    </source>
</evidence>
<dbReference type="InterPro" id="IPR037069">
    <property type="entry name" value="AcylCoA_DH/ox_N_sf"/>
</dbReference>
<feature type="domain" description="Acyl-CoA dehydrogenase/oxidase N-terminal" evidence="7">
    <location>
        <begin position="25"/>
        <end position="112"/>
    </location>
</feature>
<dbReference type="PANTHER" id="PTHR48083">
    <property type="entry name" value="MEDIUM-CHAIN SPECIFIC ACYL-COA DEHYDROGENASE, MITOCHONDRIAL-RELATED"/>
    <property type="match status" value="1"/>
</dbReference>
<dbReference type="InterPro" id="IPR050741">
    <property type="entry name" value="Acyl-CoA_dehydrogenase"/>
</dbReference>
<comment type="cofactor">
    <cofactor evidence="1">
        <name>FAD</name>
        <dbReference type="ChEBI" id="CHEBI:57692"/>
    </cofactor>
</comment>
<keyword evidence="4" id="KW-0274">FAD</keyword>
<comment type="similarity">
    <text evidence="2">Belongs to the acyl-CoA dehydrogenase family.</text>
</comment>
<dbReference type="Pfam" id="PF02771">
    <property type="entry name" value="Acyl-CoA_dh_N"/>
    <property type="match status" value="1"/>
</dbReference>
<evidence type="ECO:0000256" key="1">
    <source>
        <dbReference type="ARBA" id="ARBA00001974"/>
    </source>
</evidence>
<evidence type="ECO:0000256" key="2">
    <source>
        <dbReference type="ARBA" id="ARBA00009347"/>
    </source>
</evidence>
<dbReference type="SUPFAM" id="SSF56645">
    <property type="entry name" value="Acyl-CoA dehydrogenase NM domain-like"/>
    <property type="match status" value="2"/>
</dbReference>
<evidence type="ECO:0000256" key="5">
    <source>
        <dbReference type="ARBA" id="ARBA00023002"/>
    </source>
</evidence>
<dbReference type="InterPro" id="IPR036250">
    <property type="entry name" value="AcylCo_DH-like_C"/>
</dbReference>
<dbReference type="Pfam" id="PF00441">
    <property type="entry name" value="Acyl-CoA_dh_1"/>
    <property type="match status" value="1"/>
</dbReference>
<dbReference type="OMA" id="EQPVMRQ"/>
<evidence type="ECO:0000259" key="7">
    <source>
        <dbReference type="Pfam" id="PF02771"/>
    </source>
</evidence>
<dbReference type="InterPro" id="IPR009075">
    <property type="entry name" value="AcylCo_DH/oxidase_C"/>
</dbReference>
<dbReference type="AlphaFoldDB" id="X6NTA2"/>
<dbReference type="GO" id="GO:0005737">
    <property type="term" value="C:cytoplasm"/>
    <property type="evidence" value="ECO:0007669"/>
    <property type="project" value="TreeGrafter"/>
</dbReference>
<evidence type="ECO:0000313" key="8">
    <source>
        <dbReference type="EMBL" id="ETO29183.1"/>
    </source>
</evidence>
<dbReference type="Gene3D" id="1.10.540.10">
    <property type="entry name" value="Acyl-CoA dehydrogenase/oxidase, N-terminal domain"/>
    <property type="match status" value="2"/>
</dbReference>
<evidence type="ECO:0000313" key="9">
    <source>
        <dbReference type="Proteomes" id="UP000023152"/>
    </source>
</evidence>